<evidence type="ECO:0000313" key="2">
    <source>
        <dbReference type="Proteomes" id="UP000306980"/>
    </source>
</evidence>
<organism evidence="1 2">
    <name type="scientific">Lentibacillus cibarius</name>
    <dbReference type="NCBI Taxonomy" id="2583219"/>
    <lineage>
        <taxon>Bacteria</taxon>
        <taxon>Bacillati</taxon>
        <taxon>Bacillota</taxon>
        <taxon>Bacilli</taxon>
        <taxon>Bacillales</taxon>
        <taxon>Bacillaceae</taxon>
        <taxon>Lentibacillus</taxon>
    </lineage>
</organism>
<protein>
    <submittedName>
        <fullName evidence="1">Uncharacterized protein</fullName>
    </submittedName>
</protein>
<accession>A0A5S3R6P0</accession>
<dbReference type="Proteomes" id="UP000306980">
    <property type="component" value="Unassembled WGS sequence"/>
</dbReference>
<dbReference type="RefSeq" id="WP_138600579.1">
    <property type="nucleotide sequence ID" value="NZ_VCIA01000001.1"/>
</dbReference>
<gene>
    <name evidence="1" type="ORF">FFL34_01095</name>
</gene>
<comment type="caution">
    <text evidence="1">The sequence shown here is derived from an EMBL/GenBank/DDBJ whole genome shotgun (WGS) entry which is preliminary data.</text>
</comment>
<reference evidence="1 2" key="1">
    <citation type="submission" date="2019-05" db="EMBL/GenBank/DDBJ databases">
        <title>Genomic analysis of Lentibacillus sp. NKC220-2.</title>
        <authorList>
            <person name="Oh Y.J."/>
        </authorList>
    </citation>
    <scope>NUCLEOTIDE SEQUENCE [LARGE SCALE GENOMIC DNA]</scope>
    <source>
        <strain evidence="1 2">NKC220-2</strain>
    </source>
</reference>
<name>A0A5S3R6P0_9BACI</name>
<dbReference type="EMBL" id="VCIA01000001">
    <property type="protein sequence ID" value="TMN20863.1"/>
    <property type="molecule type" value="Genomic_DNA"/>
</dbReference>
<dbReference type="AlphaFoldDB" id="A0A5S3R6P0"/>
<sequence>MVAQDGLNPKYNPDAAGISITAFSQIWTFSGGKIIKMRISLIELENVLWYTQDKNGLNLQVGTEKAIQRFLEDNYGEGERYHEPFQIGLYNSNVASYTMSEMS</sequence>
<evidence type="ECO:0000313" key="1">
    <source>
        <dbReference type="EMBL" id="TMN20863.1"/>
    </source>
</evidence>
<proteinExistence type="predicted"/>